<sequence>MNRRFALAVAAVALIAVTAGCLGYVTGGGEVDNATLDAEPHAPYEFETDRDAEFDLAANGTYQVVYNVSERDELRLYEGTVYAGDQPLEFEAFRYQYADGEVINGSEFRARGGEVDRTPDETWVRFADDMEDGKLAFSGTGSPRRFTFLAYVQGSHAVTLPPGFSTDVPIVGHVSPRSHEIETVDGRNRITWESVSGSFVVQSYRETDLLIFGGIVVIASIVAIAGTLRFRRQLETLREERRRMGLGVYDDENAGDEGDSEDDDRGPP</sequence>
<keyword evidence="2" id="KW-0812">Transmembrane</keyword>
<protein>
    <submittedName>
        <fullName evidence="3">DUF5803 family protein</fullName>
    </submittedName>
</protein>
<feature type="compositionally biased region" description="Acidic residues" evidence="1">
    <location>
        <begin position="249"/>
        <end position="268"/>
    </location>
</feature>
<feature type="region of interest" description="Disordered" evidence="1">
    <location>
        <begin position="245"/>
        <end position="268"/>
    </location>
</feature>
<proteinExistence type="predicted"/>
<dbReference type="Pfam" id="PF19119">
    <property type="entry name" value="DUF5803"/>
    <property type="match status" value="1"/>
</dbReference>
<evidence type="ECO:0000313" key="3">
    <source>
        <dbReference type="EMBL" id="MFC6753121.1"/>
    </source>
</evidence>
<dbReference type="InterPro" id="IPR043826">
    <property type="entry name" value="DUF5803"/>
</dbReference>
<reference evidence="3 4" key="1">
    <citation type="journal article" date="2019" name="Int. J. Syst. Evol. Microbiol.">
        <title>The Global Catalogue of Microorganisms (GCM) 10K type strain sequencing project: providing services to taxonomists for standard genome sequencing and annotation.</title>
        <authorList>
            <consortium name="The Broad Institute Genomics Platform"/>
            <consortium name="The Broad Institute Genome Sequencing Center for Infectious Disease"/>
            <person name="Wu L."/>
            <person name="Ma J."/>
        </authorList>
    </citation>
    <scope>NUCLEOTIDE SEQUENCE [LARGE SCALE GENOMIC DNA]</scope>
    <source>
        <strain evidence="3 4">CGMCC 1.3239</strain>
    </source>
</reference>
<dbReference type="AlphaFoldDB" id="A0ABD5S9P8"/>
<keyword evidence="4" id="KW-1185">Reference proteome</keyword>
<gene>
    <name evidence="3" type="ORF">ACFQEU_06530</name>
</gene>
<accession>A0ABD5S9P8</accession>
<organism evidence="3 4">
    <name type="scientific">Halorubrum tibetense</name>
    <dbReference type="NCBI Taxonomy" id="175631"/>
    <lineage>
        <taxon>Archaea</taxon>
        <taxon>Methanobacteriati</taxon>
        <taxon>Methanobacteriota</taxon>
        <taxon>Stenosarchaea group</taxon>
        <taxon>Halobacteria</taxon>
        <taxon>Halobacteriales</taxon>
        <taxon>Haloferacaceae</taxon>
        <taxon>Halorubrum</taxon>
    </lineage>
</organism>
<comment type="caution">
    <text evidence="3">The sequence shown here is derived from an EMBL/GenBank/DDBJ whole genome shotgun (WGS) entry which is preliminary data.</text>
</comment>
<dbReference type="Proteomes" id="UP001596442">
    <property type="component" value="Unassembled WGS sequence"/>
</dbReference>
<name>A0ABD5S9P8_9EURY</name>
<evidence type="ECO:0000256" key="1">
    <source>
        <dbReference type="SAM" id="MobiDB-lite"/>
    </source>
</evidence>
<evidence type="ECO:0000313" key="4">
    <source>
        <dbReference type="Proteomes" id="UP001596442"/>
    </source>
</evidence>
<keyword evidence="2" id="KW-0472">Membrane</keyword>
<keyword evidence="2" id="KW-1133">Transmembrane helix</keyword>
<dbReference type="RefSeq" id="WP_379780456.1">
    <property type="nucleotide sequence ID" value="NZ_JBHSWW010000065.1"/>
</dbReference>
<feature type="transmembrane region" description="Helical" evidence="2">
    <location>
        <begin position="209"/>
        <end position="228"/>
    </location>
</feature>
<dbReference type="EMBL" id="JBHSWW010000065">
    <property type="protein sequence ID" value="MFC6753121.1"/>
    <property type="molecule type" value="Genomic_DNA"/>
</dbReference>
<dbReference type="PROSITE" id="PS51257">
    <property type="entry name" value="PROKAR_LIPOPROTEIN"/>
    <property type="match status" value="1"/>
</dbReference>
<evidence type="ECO:0000256" key="2">
    <source>
        <dbReference type="SAM" id="Phobius"/>
    </source>
</evidence>